<dbReference type="InterPro" id="IPR012341">
    <property type="entry name" value="6hp_glycosidase-like_sf"/>
</dbReference>
<name>A0A1T5BI51_9BACT</name>
<protein>
    <submittedName>
        <fullName evidence="4">Glycosyl hydrolase family 9</fullName>
    </submittedName>
</protein>
<keyword evidence="1" id="KW-0119">Carbohydrate metabolism</keyword>
<organism evidence="4 5">
    <name type="scientific">Dyadobacter psychrophilus</name>
    <dbReference type="NCBI Taxonomy" id="651661"/>
    <lineage>
        <taxon>Bacteria</taxon>
        <taxon>Pseudomonadati</taxon>
        <taxon>Bacteroidota</taxon>
        <taxon>Cytophagia</taxon>
        <taxon>Cytophagales</taxon>
        <taxon>Spirosomataceae</taxon>
        <taxon>Dyadobacter</taxon>
    </lineage>
</organism>
<dbReference type="InterPro" id="IPR008928">
    <property type="entry name" value="6-hairpin_glycosidase_sf"/>
</dbReference>
<evidence type="ECO:0000256" key="2">
    <source>
        <dbReference type="ARBA" id="ARBA00023326"/>
    </source>
</evidence>
<reference evidence="5" key="1">
    <citation type="submission" date="2017-02" db="EMBL/GenBank/DDBJ databases">
        <authorList>
            <person name="Varghese N."/>
            <person name="Submissions S."/>
        </authorList>
    </citation>
    <scope>NUCLEOTIDE SEQUENCE [LARGE SCALE GENOMIC DNA]</scope>
    <source>
        <strain evidence="5">DSM 22270</strain>
    </source>
</reference>
<evidence type="ECO:0000313" key="5">
    <source>
        <dbReference type="Proteomes" id="UP000190897"/>
    </source>
</evidence>
<keyword evidence="4" id="KW-0378">Hydrolase</keyword>
<keyword evidence="2" id="KW-0624">Polysaccharide degradation</keyword>
<dbReference type="AlphaFoldDB" id="A0A1T5BI51"/>
<dbReference type="Proteomes" id="UP000190897">
    <property type="component" value="Unassembled WGS sequence"/>
</dbReference>
<accession>A0A1T5BI51</accession>
<dbReference type="GO" id="GO:0000272">
    <property type="term" value="P:polysaccharide catabolic process"/>
    <property type="evidence" value="ECO:0007669"/>
    <property type="project" value="UniProtKB-KW"/>
</dbReference>
<proteinExistence type="predicted"/>
<dbReference type="InterPro" id="IPR001701">
    <property type="entry name" value="Glyco_hydro_9"/>
</dbReference>
<dbReference type="Pfam" id="PF00759">
    <property type="entry name" value="Glyco_hydro_9"/>
    <property type="match status" value="1"/>
</dbReference>
<gene>
    <name evidence="4" type="ORF">SAMN05660293_00335</name>
</gene>
<dbReference type="Gene3D" id="1.50.10.10">
    <property type="match status" value="1"/>
</dbReference>
<dbReference type="GO" id="GO:0004553">
    <property type="term" value="F:hydrolase activity, hydrolyzing O-glycosyl compounds"/>
    <property type="evidence" value="ECO:0007669"/>
    <property type="project" value="InterPro"/>
</dbReference>
<evidence type="ECO:0000259" key="3">
    <source>
        <dbReference type="Pfam" id="PF00759"/>
    </source>
</evidence>
<sequence>MLGAFFVQRQIIHVYNHLYKQTAWALYFQRSGKLEAPHAESCQRGGLLATTAEIHASHAPSSLKDASNFPVGTNIPRTKGWLDAGDYGRYVYKAASALFILFTALELYSQKFPDNYYNISEGGNNIPDSLHSRARSL</sequence>
<feature type="domain" description="Glycoside hydrolase family 9" evidence="3">
    <location>
        <begin position="15"/>
        <end position="114"/>
    </location>
</feature>
<evidence type="ECO:0000256" key="1">
    <source>
        <dbReference type="ARBA" id="ARBA00023277"/>
    </source>
</evidence>
<dbReference type="SUPFAM" id="SSF48208">
    <property type="entry name" value="Six-hairpin glycosidases"/>
    <property type="match status" value="1"/>
</dbReference>
<evidence type="ECO:0000313" key="4">
    <source>
        <dbReference type="EMBL" id="SKB46493.1"/>
    </source>
</evidence>
<dbReference type="EMBL" id="FUZA01000001">
    <property type="protein sequence ID" value="SKB46493.1"/>
    <property type="molecule type" value="Genomic_DNA"/>
</dbReference>
<keyword evidence="5" id="KW-1185">Reference proteome</keyword>
<dbReference type="STRING" id="651661.SAMN05660293_00335"/>